<organism evidence="1 2">
    <name type="scientific">Actinopolyspora mzabensis</name>
    <dbReference type="NCBI Taxonomy" id="995066"/>
    <lineage>
        <taxon>Bacteria</taxon>
        <taxon>Bacillati</taxon>
        <taxon>Actinomycetota</taxon>
        <taxon>Actinomycetes</taxon>
        <taxon>Actinopolysporales</taxon>
        <taxon>Actinopolysporaceae</taxon>
        <taxon>Actinopolyspora</taxon>
    </lineage>
</organism>
<accession>A0A1G9A1E1</accession>
<name>A0A1G9A1E1_ACTMZ</name>
<proteinExistence type="predicted"/>
<dbReference type="EMBL" id="FNFM01000005">
    <property type="protein sequence ID" value="SDK20405.1"/>
    <property type="molecule type" value="Genomic_DNA"/>
</dbReference>
<dbReference type="RefSeq" id="WP_176797929.1">
    <property type="nucleotide sequence ID" value="NZ_FNFM01000005.1"/>
</dbReference>
<protein>
    <submittedName>
        <fullName evidence="1">Uncharacterized protein</fullName>
    </submittedName>
</protein>
<reference evidence="2" key="1">
    <citation type="submission" date="2016-10" db="EMBL/GenBank/DDBJ databases">
        <authorList>
            <person name="Varghese N."/>
            <person name="Submissions S."/>
        </authorList>
    </citation>
    <scope>NUCLEOTIDE SEQUENCE [LARGE SCALE GENOMIC DNA]</scope>
    <source>
        <strain evidence="2">DSM 45460</strain>
    </source>
</reference>
<evidence type="ECO:0000313" key="2">
    <source>
        <dbReference type="Proteomes" id="UP000199213"/>
    </source>
</evidence>
<sequence>MRGFRALAVAVVAAARHRPTSRVADREASVLFVRRRVAALDVQRHTSELGQGVTTVEQTVLGLAARTELGGLSY</sequence>
<dbReference type="Proteomes" id="UP000199213">
    <property type="component" value="Unassembled WGS sequence"/>
</dbReference>
<keyword evidence="2" id="KW-1185">Reference proteome</keyword>
<gene>
    <name evidence="1" type="ORF">SAMN04487820_105221</name>
</gene>
<evidence type="ECO:0000313" key="1">
    <source>
        <dbReference type="EMBL" id="SDK20405.1"/>
    </source>
</evidence>
<dbReference type="AlphaFoldDB" id="A0A1G9A1E1"/>